<keyword evidence="2" id="KW-1185">Reference proteome</keyword>
<protein>
    <submittedName>
        <fullName evidence="1">Uncharacterized protein</fullName>
    </submittedName>
</protein>
<organism evidence="1 2">
    <name type="scientific">Carboxydocella sporoproducens DSM 16521</name>
    <dbReference type="NCBI Taxonomy" id="1121270"/>
    <lineage>
        <taxon>Bacteria</taxon>
        <taxon>Bacillati</taxon>
        <taxon>Bacillota</taxon>
        <taxon>Clostridia</taxon>
        <taxon>Eubacteriales</taxon>
        <taxon>Clostridiales Family XVI. Incertae Sedis</taxon>
        <taxon>Carboxydocella</taxon>
    </lineage>
</organism>
<dbReference type="Proteomes" id="UP000189933">
    <property type="component" value="Unassembled WGS sequence"/>
</dbReference>
<reference evidence="2" key="1">
    <citation type="submission" date="2017-02" db="EMBL/GenBank/DDBJ databases">
        <authorList>
            <person name="Varghese N."/>
            <person name="Submissions S."/>
        </authorList>
    </citation>
    <scope>NUCLEOTIDE SEQUENCE [LARGE SCALE GENOMIC DNA]</scope>
    <source>
        <strain evidence="2">DSM 16521</strain>
    </source>
</reference>
<dbReference type="EMBL" id="FUXM01000027">
    <property type="protein sequence ID" value="SKA13005.1"/>
    <property type="molecule type" value="Genomic_DNA"/>
</dbReference>
<name>A0A1T4RAP0_9FIRM</name>
<evidence type="ECO:0000313" key="1">
    <source>
        <dbReference type="EMBL" id="SKA13005.1"/>
    </source>
</evidence>
<accession>A0A1T4RAP0</accession>
<dbReference type="OrthoDB" id="1798711at2"/>
<dbReference type="AlphaFoldDB" id="A0A1T4RAP0"/>
<dbReference type="RefSeq" id="WP_078666041.1">
    <property type="nucleotide sequence ID" value="NZ_FUXM01000027.1"/>
</dbReference>
<sequence length="69" mass="7797">MAKRNGQSRFAFQLCPQCGSKNIGRIAKQTYFCRDCFTEIVEKKQGQLSERLTLLEILEDGSVQAIGEI</sequence>
<gene>
    <name evidence="1" type="ORF">SAMN02745885_02012</name>
</gene>
<evidence type="ECO:0000313" key="2">
    <source>
        <dbReference type="Proteomes" id="UP000189933"/>
    </source>
</evidence>
<proteinExistence type="predicted"/>